<proteinExistence type="predicted"/>
<dbReference type="Gene3D" id="2.60.40.10">
    <property type="entry name" value="Immunoglobulins"/>
    <property type="match status" value="1"/>
</dbReference>
<feature type="compositionally biased region" description="Acidic residues" evidence="1">
    <location>
        <begin position="46"/>
        <end position="60"/>
    </location>
</feature>
<dbReference type="InterPro" id="IPR013783">
    <property type="entry name" value="Ig-like_fold"/>
</dbReference>
<sequence>MTHKFYFIIALLLLPLIGRAQLNKELLRNGGFEEYAQPVAPPVNNNDDEGDEEEEEEEEVETFNPYQKPLFWYISDQLGYSRVKDAHSGEFAIKVYPNGHSFYSRDKDFNINCINIKAEGEYKLSYWYKGKAKNPNIVAIVDWYKGNKIVRKDRLSSEKVTRFTSEWQQKTITLTAPAGVDKAGIGFEIEYDASANDGGYILFDDISFMQTKEAQKEPTLTAPTAVKAQVQQREIELSWAAVSETGVTYEIRCNDKVIAKTEGTSYVVEKLTPNTSYRFTVTTIKGEETSKPSQVVSERTIQMSENADYEGRIPYLYTIREDGACPQTLRLYYNDLANPDALITYKIDGVSVTPEGSVLTFPSKGRHILQIEIEEAPERKWEIEYKLNVD</sequence>
<dbReference type="EMBL" id="AP018050">
    <property type="protein sequence ID" value="BBA29653.1"/>
    <property type="molecule type" value="Genomic_DNA"/>
</dbReference>
<evidence type="ECO:0000313" key="4">
    <source>
        <dbReference type="Proteomes" id="UP000267517"/>
    </source>
</evidence>
<feature type="region of interest" description="Disordered" evidence="1">
    <location>
        <begin position="37"/>
        <end position="60"/>
    </location>
</feature>
<dbReference type="CDD" id="cd00063">
    <property type="entry name" value="FN3"/>
    <property type="match status" value="1"/>
</dbReference>
<dbReference type="Gene3D" id="2.60.120.260">
    <property type="entry name" value="Galactose-binding domain-like"/>
    <property type="match status" value="1"/>
</dbReference>
<protein>
    <recommendedName>
        <fullName evidence="2">Fibronectin type-III domain-containing protein</fullName>
    </recommendedName>
</protein>
<reference evidence="3 4" key="1">
    <citation type="submission" date="2017-05" db="EMBL/GenBank/DDBJ databases">
        <title>whole genome sequence of Prevotella melaninogenica GAI 07411.</title>
        <authorList>
            <person name="Kondo Y."/>
            <person name="Hoshino T."/>
        </authorList>
    </citation>
    <scope>NUCLEOTIDE SEQUENCE [LARGE SCALE GENOMIC DNA]</scope>
    <source>
        <strain evidence="3 4">GAI 07411</strain>
    </source>
</reference>
<dbReference type="SMART" id="SM00060">
    <property type="entry name" value="FN3"/>
    <property type="match status" value="1"/>
</dbReference>
<accession>A0A250KP24</accession>
<dbReference type="PROSITE" id="PS50853">
    <property type="entry name" value="FN3"/>
    <property type="match status" value="1"/>
</dbReference>
<dbReference type="SUPFAM" id="SSF49265">
    <property type="entry name" value="Fibronectin type III"/>
    <property type="match status" value="1"/>
</dbReference>
<dbReference type="InterPro" id="IPR003961">
    <property type="entry name" value="FN3_dom"/>
</dbReference>
<dbReference type="InterPro" id="IPR008979">
    <property type="entry name" value="Galactose-bd-like_sf"/>
</dbReference>
<dbReference type="Proteomes" id="UP000267517">
    <property type="component" value="Chromosome II"/>
</dbReference>
<evidence type="ECO:0000256" key="1">
    <source>
        <dbReference type="SAM" id="MobiDB-lite"/>
    </source>
</evidence>
<dbReference type="RefSeq" id="WP_172586774.1">
    <property type="nucleotide sequence ID" value="NZ_AP018050.1"/>
</dbReference>
<gene>
    <name evidence="3" type="ORF">PMEL_200168</name>
</gene>
<name>A0A250KP24_9BACT</name>
<evidence type="ECO:0000313" key="3">
    <source>
        <dbReference type="EMBL" id="BBA29653.1"/>
    </source>
</evidence>
<dbReference type="Pfam" id="PF00041">
    <property type="entry name" value="fn3"/>
    <property type="match status" value="1"/>
</dbReference>
<feature type="domain" description="Fibronectin type-III" evidence="2">
    <location>
        <begin position="222"/>
        <end position="304"/>
    </location>
</feature>
<dbReference type="AlphaFoldDB" id="A0A250KP24"/>
<dbReference type="SUPFAM" id="SSF49785">
    <property type="entry name" value="Galactose-binding domain-like"/>
    <property type="match status" value="1"/>
</dbReference>
<evidence type="ECO:0000259" key="2">
    <source>
        <dbReference type="PROSITE" id="PS50853"/>
    </source>
</evidence>
<dbReference type="InterPro" id="IPR036116">
    <property type="entry name" value="FN3_sf"/>
</dbReference>
<organism evidence="3 4">
    <name type="scientific">Prevotella melaninogenica</name>
    <dbReference type="NCBI Taxonomy" id="28132"/>
    <lineage>
        <taxon>Bacteria</taxon>
        <taxon>Pseudomonadati</taxon>
        <taxon>Bacteroidota</taxon>
        <taxon>Bacteroidia</taxon>
        <taxon>Bacteroidales</taxon>
        <taxon>Prevotellaceae</taxon>
        <taxon>Prevotella</taxon>
    </lineage>
</organism>